<feature type="region of interest" description="Disordered" evidence="1">
    <location>
        <begin position="19"/>
        <end position="52"/>
    </location>
</feature>
<evidence type="ECO:0008006" key="4">
    <source>
        <dbReference type="Google" id="ProtNLM"/>
    </source>
</evidence>
<sequence length="395" mass="41670">MTDLLDKLLADPELLEWPRFTTPAADDPGGAPADDMAPAGMASHMTRAASDDRELAVEKLRSYIDEAIPNDPTSGDAEFGRLGFDAPPAGDDAVDAAQRTTDDQYAAETTADSKYATNSGTAENNEDQDPADNNETPLAFDDIAAKNNAFSSGVGAVGQWLKDQNWKSPRTLGITAASVIAAAVLGQWILQGAGDQTPTAQLTAPATSHTAAPAAPAVPADGPVQVLTATARCPAPSSDPMNALRVESTQPWICVRAWQIDGQILEVTFDKAYVISAVSIMPGADSEEGGEDQWAKFRTVQLLNWSFNDVGRTNCDQDTRNERKTATLEINAANCYHQGPWQPVVASSVTITIRHTDQPSNPNSVGTPAGDPSANADYTAFAVSHLELIGHPSGG</sequence>
<gene>
    <name evidence="2" type="ORF">AB8998_30665</name>
</gene>
<feature type="compositionally biased region" description="Low complexity" evidence="1">
    <location>
        <begin position="85"/>
        <end position="97"/>
    </location>
</feature>
<protein>
    <recommendedName>
        <fullName evidence="4">F5/8 type C domain-containing protein</fullName>
    </recommendedName>
</protein>
<evidence type="ECO:0000313" key="3">
    <source>
        <dbReference type="Proteomes" id="UP001564760"/>
    </source>
</evidence>
<organism evidence="2 3">
    <name type="scientific">Mycobacterium servetii</name>
    <dbReference type="NCBI Taxonomy" id="3237418"/>
    <lineage>
        <taxon>Bacteria</taxon>
        <taxon>Bacillati</taxon>
        <taxon>Actinomycetota</taxon>
        <taxon>Actinomycetes</taxon>
        <taxon>Mycobacteriales</taxon>
        <taxon>Mycobacteriaceae</taxon>
        <taxon>Mycobacterium</taxon>
    </lineage>
</organism>
<feature type="region of interest" description="Disordered" evidence="1">
    <location>
        <begin position="66"/>
        <end position="136"/>
    </location>
</feature>
<dbReference type="EMBL" id="JBGEDP010000002">
    <property type="protein sequence ID" value="MEY8019017.1"/>
    <property type="molecule type" value="Genomic_DNA"/>
</dbReference>
<evidence type="ECO:0000313" key="2">
    <source>
        <dbReference type="EMBL" id="MEY8019017.1"/>
    </source>
</evidence>
<evidence type="ECO:0000256" key="1">
    <source>
        <dbReference type="SAM" id="MobiDB-lite"/>
    </source>
</evidence>
<feature type="compositionally biased region" description="Polar residues" evidence="1">
    <location>
        <begin position="110"/>
        <end position="123"/>
    </location>
</feature>
<accession>A0ABV4CAV4</accession>
<keyword evidence="3" id="KW-1185">Reference proteome</keyword>
<dbReference type="RefSeq" id="WP_369742051.1">
    <property type="nucleotide sequence ID" value="NZ_JBGEDP010000002.1"/>
</dbReference>
<reference evidence="2 3" key="1">
    <citation type="submission" date="2024-08" db="EMBL/GenBank/DDBJ databases">
        <title>Mycobacterium servetensis sp. nov., a novel rapid-growing mycobacterial species recovered from a human patient in Zaragoza, Spain.</title>
        <authorList>
            <person name="Tristancho-Baro A.I."/>
            <person name="Buenestado-Serrano S."/>
            <person name="Garcia De Viedma D."/>
            <person name="Milagro-Beamonte A."/>
            <person name="Burillo N."/>
            <person name="Sanz S."/>
            <person name="Lopez-Calleja A.I."/>
            <person name="Penas-Utrilla D."/>
            <person name="Guardingo M."/>
            <person name="Garcia M.J."/>
            <person name="Vinuelas-Bayon J."/>
        </authorList>
    </citation>
    <scope>NUCLEOTIDE SEQUENCE [LARGE SCALE GENOMIC DNA]</scope>
    <source>
        <strain evidence="3">HUMS_12744610</strain>
    </source>
</reference>
<dbReference type="Proteomes" id="UP001564760">
    <property type="component" value="Unassembled WGS sequence"/>
</dbReference>
<name>A0ABV4CAV4_9MYCO</name>
<proteinExistence type="predicted"/>
<feature type="compositionally biased region" description="Low complexity" evidence="1">
    <location>
        <begin position="23"/>
        <end position="42"/>
    </location>
</feature>
<comment type="caution">
    <text evidence="2">The sequence shown here is derived from an EMBL/GenBank/DDBJ whole genome shotgun (WGS) entry which is preliminary data.</text>
</comment>